<reference evidence="1 2" key="1">
    <citation type="submission" date="2024-11" db="EMBL/GenBank/DDBJ databases">
        <title>Chromosome-level genome assembly of Eucalyptus globulus Labill. provides insights into its genome evolution.</title>
        <authorList>
            <person name="Li X."/>
        </authorList>
    </citation>
    <scope>NUCLEOTIDE SEQUENCE [LARGE SCALE GENOMIC DNA]</scope>
    <source>
        <strain evidence="1">CL2024</strain>
        <tissue evidence="1">Fresh tender leaves</tissue>
    </source>
</reference>
<proteinExistence type="predicted"/>
<keyword evidence="2" id="KW-1185">Reference proteome</keyword>
<dbReference type="Proteomes" id="UP001634007">
    <property type="component" value="Unassembled WGS sequence"/>
</dbReference>
<gene>
    <name evidence="1" type="ORF">ACJRO7_022756</name>
</gene>
<evidence type="ECO:0000313" key="1">
    <source>
        <dbReference type="EMBL" id="KAL3733281.1"/>
    </source>
</evidence>
<protein>
    <submittedName>
        <fullName evidence="1">Uncharacterized protein</fullName>
    </submittedName>
</protein>
<accession>A0ABD3K5F7</accession>
<dbReference type="EMBL" id="JBJKBG010000006">
    <property type="protein sequence ID" value="KAL3733281.1"/>
    <property type="molecule type" value="Genomic_DNA"/>
</dbReference>
<evidence type="ECO:0000313" key="2">
    <source>
        <dbReference type="Proteomes" id="UP001634007"/>
    </source>
</evidence>
<organism evidence="1 2">
    <name type="scientific">Eucalyptus globulus</name>
    <name type="common">Tasmanian blue gum</name>
    <dbReference type="NCBI Taxonomy" id="34317"/>
    <lineage>
        <taxon>Eukaryota</taxon>
        <taxon>Viridiplantae</taxon>
        <taxon>Streptophyta</taxon>
        <taxon>Embryophyta</taxon>
        <taxon>Tracheophyta</taxon>
        <taxon>Spermatophyta</taxon>
        <taxon>Magnoliopsida</taxon>
        <taxon>eudicotyledons</taxon>
        <taxon>Gunneridae</taxon>
        <taxon>Pentapetalae</taxon>
        <taxon>rosids</taxon>
        <taxon>malvids</taxon>
        <taxon>Myrtales</taxon>
        <taxon>Myrtaceae</taxon>
        <taxon>Myrtoideae</taxon>
        <taxon>Eucalypteae</taxon>
        <taxon>Eucalyptus</taxon>
    </lineage>
</organism>
<comment type="caution">
    <text evidence="1">The sequence shown here is derived from an EMBL/GenBank/DDBJ whole genome shotgun (WGS) entry which is preliminary data.</text>
</comment>
<dbReference type="AlphaFoldDB" id="A0ABD3K5F7"/>
<name>A0ABD3K5F7_EUCGL</name>
<sequence>MIPVALGSRKREEREKREGFVLWGEERSGGARHTPSYGEPALVEWLLHEVEVEVKVKMGISGFRGGGGGRGHACRQERPVAVGSIAPVFPRPSRLASDGVARLTFDEIFCRGGSRFDS</sequence>